<feature type="region of interest" description="Disordered" evidence="1">
    <location>
        <begin position="459"/>
        <end position="504"/>
    </location>
</feature>
<reference evidence="2 3" key="1">
    <citation type="submission" date="2005-09" db="EMBL/GenBank/DDBJ databases">
        <authorList>
            <person name="Woods D.E."/>
            <person name="Nierman W.C."/>
        </authorList>
    </citation>
    <scope>NUCLEOTIDE SEQUENCE [LARGE SCALE GENOMIC DNA]</scope>
    <source>
        <strain evidence="2 3">1710b</strain>
    </source>
</reference>
<evidence type="ECO:0000313" key="3">
    <source>
        <dbReference type="Proteomes" id="UP000002700"/>
    </source>
</evidence>
<dbReference type="Proteomes" id="UP000002700">
    <property type="component" value="Chromosome I"/>
</dbReference>
<evidence type="ECO:0000256" key="1">
    <source>
        <dbReference type="SAM" id="MobiDB-lite"/>
    </source>
</evidence>
<organism evidence="2 3">
    <name type="scientific">Burkholderia pseudomallei (strain 1710b)</name>
    <dbReference type="NCBI Taxonomy" id="320372"/>
    <lineage>
        <taxon>Bacteria</taxon>
        <taxon>Pseudomonadati</taxon>
        <taxon>Pseudomonadota</taxon>
        <taxon>Betaproteobacteria</taxon>
        <taxon>Burkholderiales</taxon>
        <taxon>Burkholderiaceae</taxon>
        <taxon>Burkholderia</taxon>
        <taxon>pseudomallei group</taxon>
    </lineage>
</organism>
<feature type="compositionally biased region" description="Low complexity" evidence="1">
    <location>
        <begin position="32"/>
        <end position="68"/>
    </location>
</feature>
<name>Q3JQC5_BURP1</name>
<evidence type="ECO:0000313" key="2">
    <source>
        <dbReference type="EMBL" id="ABA49754.1"/>
    </source>
</evidence>
<dbReference type="HOGENOM" id="CLU_540455_0_0_4"/>
<proteinExistence type="predicted"/>
<accession>Q3JQC5</accession>
<protein>
    <submittedName>
        <fullName evidence="2">Uncharacterized protein</fullName>
    </submittedName>
</protein>
<feature type="compositionally biased region" description="Low complexity" evidence="1">
    <location>
        <begin position="462"/>
        <end position="492"/>
    </location>
</feature>
<gene>
    <name evidence="2" type="ordered locus">BURPS1710b_2844</name>
</gene>
<sequence>MRASHSGLPVSRPIIVASASLRSTSSAAKRLTIAQRASRSSADHAANARRALATARSTSSADAPAPSHTGSPVPGLREAKTGPAPSRQAPSMKSSVMSLSLFRFERQHPHELALAHAQRGGILGGQREHARVDEPRRDADAKIGERRVRHERARRVLACGGRADRDRHDGALAHGAQIRHVAFEHGARVEDVDVVLVAQPFGLEHLARGQRVAMRDADHVLRVPRQQVDVHRKARHQLREKRLAAVRAQIIGGVEVDLIEVRTDRAPERRRAVVVEVPAQLRADALRKAFAELRDEHEARARQQTADAARAVARAQEQRAHFGVARQIVRDVQQRHLRPHAEVLTRMDDRAHAVVVERLLEADFGFDAAHAGDVARLRIFHHEEIAGLGGRRVISERAARALDARGKRVAVRLERGEARPGFLRERDERVHVARLYDPNDDHAASPGWSVGWPSRWCSGTQRTVSPSATPSAARASAGSGASAPSAGRSASTQRNASPRPPDSR</sequence>
<feature type="region of interest" description="Disordered" evidence="1">
    <location>
        <begin position="32"/>
        <end position="94"/>
    </location>
</feature>
<dbReference type="EMBL" id="CP000124">
    <property type="protein sequence ID" value="ABA49754.1"/>
    <property type="molecule type" value="Genomic_DNA"/>
</dbReference>
<dbReference type="AlphaFoldDB" id="Q3JQC5"/>
<dbReference type="EnsemblBacteria" id="ABA49754">
    <property type="protein sequence ID" value="ABA49754"/>
    <property type="gene ID" value="BURPS1710b_2844"/>
</dbReference>
<dbReference type="KEGG" id="bpm:BURPS1710b_2844"/>